<dbReference type="Pfam" id="PF01575">
    <property type="entry name" value="MaoC_dehydratas"/>
    <property type="match status" value="1"/>
</dbReference>
<comment type="caution">
    <text evidence="4">The sequence shown here is derived from an EMBL/GenBank/DDBJ whole genome shotgun (WGS) entry which is preliminary data.</text>
</comment>
<dbReference type="Proteomes" id="UP000275356">
    <property type="component" value="Unassembled WGS sequence"/>
</dbReference>
<evidence type="ECO:0000259" key="3">
    <source>
        <dbReference type="Pfam" id="PF22622"/>
    </source>
</evidence>
<feature type="domain" description="MaoC-like" evidence="2">
    <location>
        <begin position="159"/>
        <end position="260"/>
    </location>
</feature>
<comment type="similarity">
    <text evidence="1">Belongs to the enoyl-CoA hydratase/isomerase family.</text>
</comment>
<name>A0A3N2D8Q1_9MICO</name>
<dbReference type="RefSeq" id="WP_123738255.1">
    <property type="nucleotide sequence ID" value="NZ_CALFQU010000012.1"/>
</dbReference>
<sequence length="284" mass="32071">MAIKTEMVGQTFGPFERDYTTRDLSLFALGSGCAIDGKQDLEYVYEKDMKVLPTFCAMPIVDSEVTRTIDYGYNYAGSLHWSFDVTFHQPITRLNGKLSTKVLLKGLYDRGEGKGLLAQHVGDTYDEDGTLLFTNESWDCLIYDGGWGGPAAPKDIVEMPDREPDMVVTERIPENQALIYRLSGDYHPQHVDWEYAAANGMPRPILHAVSFAGVVCRHFIASVIPGEPERMTRFKTRITAPVLPGTTVRTEMWRMDDGRVHFRLVNADDPAAKPFLNWGVIEWR</sequence>
<dbReference type="InterPro" id="IPR054357">
    <property type="entry name" value="MFE-2_N"/>
</dbReference>
<protein>
    <submittedName>
        <fullName evidence="4">Acyl dehydratase</fullName>
    </submittedName>
</protein>
<dbReference type="PANTHER" id="PTHR13078:SF56">
    <property type="entry name" value="PEROXISOMAL MULTIFUNCTIONAL ENZYME TYPE 2"/>
    <property type="match status" value="1"/>
</dbReference>
<accession>A0A3N2D8Q1</accession>
<proteinExistence type="inferred from homology"/>
<feature type="domain" description="Peroxisomal multifunctional enzyme type 2-like N-terminal" evidence="3">
    <location>
        <begin position="18"/>
        <end position="137"/>
    </location>
</feature>
<evidence type="ECO:0000256" key="1">
    <source>
        <dbReference type="ARBA" id="ARBA00005254"/>
    </source>
</evidence>
<dbReference type="Gene3D" id="3.10.129.10">
    <property type="entry name" value="Hotdog Thioesterase"/>
    <property type="match status" value="1"/>
</dbReference>
<gene>
    <name evidence="4" type="ORF">EDD28_0592</name>
</gene>
<dbReference type="GO" id="GO:0044594">
    <property type="term" value="F:17-beta-hydroxysteroid dehydrogenase (NAD+) activity"/>
    <property type="evidence" value="ECO:0007669"/>
    <property type="project" value="TreeGrafter"/>
</dbReference>
<keyword evidence="5" id="KW-1185">Reference proteome</keyword>
<reference evidence="4 5" key="1">
    <citation type="submission" date="2018-11" db="EMBL/GenBank/DDBJ databases">
        <title>Sequencing the genomes of 1000 actinobacteria strains.</title>
        <authorList>
            <person name="Klenk H.-P."/>
        </authorList>
    </citation>
    <scope>NUCLEOTIDE SEQUENCE [LARGE SCALE GENOMIC DNA]</scope>
    <source>
        <strain evidence="4 5">DSM 13521</strain>
    </source>
</reference>
<dbReference type="PANTHER" id="PTHR13078">
    <property type="entry name" value="PEROXISOMAL MULTIFUNCTIONAL ENZYME TYPE 2-RELATED"/>
    <property type="match status" value="1"/>
</dbReference>
<evidence type="ECO:0000313" key="4">
    <source>
        <dbReference type="EMBL" id="ROR96018.1"/>
    </source>
</evidence>
<dbReference type="InterPro" id="IPR029069">
    <property type="entry name" value="HotDog_dom_sf"/>
</dbReference>
<evidence type="ECO:0000313" key="5">
    <source>
        <dbReference type="Proteomes" id="UP000275356"/>
    </source>
</evidence>
<dbReference type="Pfam" id="PF22622">
    <property type="entry name" value="MFE-2_hydrat-2_N"/>
    <property type="match status" value="1"/>
</dbReference>
<organism evidence="4 5">
    <name type="scientific">Salana multivorans</name>
    <dbReference type="NCBI Taxonomy" id="120377"/>
    <lineage>
        <taxon>Bacteria</taxon>
        <taxon>Bacillati</taxon>
        <taxon>Actinomycetota</taxon>
        <taxon>Actinomycetes</taxon>
        <taxon>Micrococcales</taxon>
        <taxon>Beutenbergiaceae</taxon>
        <taxon>Salana</taxon>
    </lineage>
</organism>
<dbReference type="EMBL" id="RKHQ01000001">
    <property type="protein sequence ID" value="ROR96018.1"/>
    <property type="molecule type" value="Genomic_DNA"/>
</dbReference>
<dbReference type="GO" id="GO:0003857">
    <property type="term" value="F:(3S)-3-hydroxyacyl-CoA dehydrogenase (NAD+) activity"/>
    <property type="evidence" value="ECO:0007669"/>
    <property type="project" value="TreeGrafter"/>
</dbReference>
<dbReference type="OrthoDB" id="5522043at2"/>
<evidence type="ECO:0000259" key="2">
    <source>
        <dbReference type="Pfam" id="PF01575"/>
    </source>
</evidence>
<dbReference type="AlphaFoldDB" id="A0A3N2D8Q1"/>
<dbReference type="GO" id="GO:0006635">
    <property type="term" value="P:fatty acid beta-oxidation"/>
    <property type="evidence" value="ECO:0007669"/>
    <property type="project" value="TreeGrafter"/>
</dbReference>
<dbReference type="InterPro" id="IPR002539">
    <property type="entry name" value="MaoC-like_dom"/>
</dbReference>
<dbReference type="SUPFAM" id="SSF54637">
    <property type="entry name" value="Thioesterase/thiol ester dehydrase-isomerase"/>
    <property type="match status" value="2"/>
</dbReference>
<dbReference type="GO" id="GO:0004300">
    <property type="term" value="F:enoyl-CoA hydratase activity"/>
    <property type="evidence" value="ECO:0007669"/>
    <property type="project" value="TreeGrafter"/>
</dbReference>